<dbReference type="InterPro" id="IPR036291">
    <property type="entry name" value="NAD(P)-bd_dom_sf"/>
</dbReference>
<accession>B8GHZ2</accession>
<dbReference type="EMBL" id="CP001338">
    <property type="protein sequence ID" value="ACL16732.1"/>
    <property type="molecule type" value="Genomic_DNA"/>
</dbReference>
<keyword evidence="2" id="KW-0560">Oxidoreductase</keyword>
<evidence type="ECO:0000313" key="4">
    <source>
        <dbReference type="Proteomes" id="UP000002457"/>
    </source>
</evidence>
<dbReference type="HOGENOM" id="CLU_010194_2_10_2"/>
<protein>
    <submittedName>
        <fullName evidence="3">Short-chain dehydrogenase/reductase SDR</fullName>
    </submittedName>
</protein>
<dbReference type="Gene3D" id="3.40.50.720">
    <property type="entry name" value="NAD(P)-binding Rossmann-like Domain"/>
    <property type="match status" value="1"/>
</dbReference>
<dbReference type="Proteomes" id="UP000002457">
    <property type="component" value="Chromosome"/>
</dbReference>
<dbReference type="RefSeq" id="WP_012618051.1">
    <property type="nucleotide sequence ID" value="NC_011832.1"/>
</dbReference>
<gene>
    <name evidence="3" type="ordered locus">Mpal_1402</name>
</gene>
<dbReference type="AlphaFoldDB" id="B8GHZ2"/>
<evidence type="ECO:0000256" key="2">
    <source>
        <dbReference type="ARBA" id="ARBA00023002"/>
    </source>
</evidence>
<organism evidence="3 4">
    <name type="scientific">Methanosphaerula palustris (strain ATCC BAA-1556 / DSM 19958 / E1-9c)</name>
    <dbReference type="NCBI Taxonomy" id="521011"/>
    <lineage>
        <taxon>Archaea</taxon>
        <taxon>Methanobacteriati</taxon>
        <taxon>Methanobacteriota</taxon>
        <taxon>Stenosarchaea group</taxon>
        <taxon>Methanomicrobia</taxon>
        <taxon>Methanomicrobiales</taxon>
        <taxon>Methanoregulaceae</taxon>
        <taxon>Methanosphaerula</taxon>
    </lineage>
</organism>
<dbReference type="FunFam" id="3.40.50.720:FF:000084">
    <property type="entry name" value="Short-chain dehydrogenase reductase"/>
    <property type="match status" value="1"/>
</dbReference>
<evidence type="ECO:0000313" key="3">
    <source>
        <dbReference type="EMBL" id="ACL16732.1"/>
    </source>
</evidence>
<dbReference type="InterPro" id="IPR002347">
    <property type="entry name" value="SDR_fam"/>
</dbReference>
<proteinExistence type="inferred from homology"/>
<dbReference type="Pfam" id="PF13561">
    <property type="entry name" value="adh_short_C2"/>
    <property type="match status" value="1"/>
</dbReference>
<dbReference type="PRINTS" id="PR00080">
    <property type="entry name" value="SDRFAMILY"/>
</dbReference>
<dbReference type="PANTHER" id="PTHR24321:SF11">
    <property type="entry name" value="BLR0893 PROTEIN"/>
    <property type="match status" value="1"/>
</dbReference>
<dbReference type="KEGG" id="mpl:Mpal_1402"/>
<dbReference type="PROSITE" id="PS00061">
    <property type="entry name" value="ADH_SHORT"/>
    <property type="match status" value="1"/>
</dbReference>
<dbReference type="SUPFAM" id="SSF51735">
    <property type="entry name" value="NAD(P)-binding Rossmann-fold domains"/>
    <property type="match status" value="1"/>
</dbReference>
<dbReference type="PRINTS" id="PR00081">
    <property type="entry name" value="GDHRDH"/>
</dbReference>
<dbReference type="GO" id="GO:0016491">
    <property type="term" value="F:oxidoreductase activity"/>
    <property type="evidence" value="ECO:0007669"/>
    <property type="project" value="UniProtKB-KW"/>
</dbReference>
<reference evidence="3 4" key="1">
    <citation type="journal article" date="2015" name="Genome Announc.">
        <title>Complete Genome Sequence of Methanosphaerula palustris E1-9CT, a Hydrogenotrophic Methanogen Isolated from a Minerotrophic Fen Peatland.</title>
        <authorList>
            <person name="Cadillo-Quiroz H."/>
            <person name="Browne P."/>
            <person name="Kyrpides N."/>
            <person name="Woyke T."/>
            <person name="Goodwin L."/>
            <person name="Detter C."/>
            <person name="Yavitt J.B."/>
            <person name="Zinder S.H."/>
        </authorList>
    </citation>
    <scope>NUCLEOTIDE SEQUENCE [LARGE SCALE GENOMIC DNA]</scope>
    <source>
        <strain evidence="4">ATCC BAA-1556 / DSM 19958 / E1-9c</strain>
    </source>
</reference>
<evidence type="ECO:0000256" key="1">
    <source>
        <dbReference type="ARBA" id="ARBA00006484"/>
    </source>
</evidence>
<dbReference type="GeneID" id="7270007"/>
<dbReference type="PANTHER" id="PTHR24321">
    <property type="entry name" value="DEHYDROGENASES, SHORT CHAIN"/>
    <property type="match status" value="1"/>
</dbReference>
<dbReference type="NCBIfam" id="NF005559">
    <property type="entry name" value="PRK07231.1"/>
    <property type="match status" value="1"/>
</dbReference>
<dbReference type="STRING" id="521011.Mpal_1402"/>
<dbReference type="OrthoDB" id="24596at2157"/>
<keyword evidence="4" id="KW-1185">Reference proteome</keyword>
<dbReference type="InterPro" id="IPR020904">
    <property type="entry name" value="Sc_DH/Rdtase_CS"/>
</dbReference>
<comment type="similarity">
    <text evidence="1">Belongs to the short-chain dehydrogenases/reductases (SDR) family.</text>
</comment>
<dbReference type="eggNOG" id="arCOG01259">
    <property type="taxonomic scope" value="Archaea"/>
</dbReference>
<name>B8GHZ2_METPE</name>
<sequence length="249" mass="25881" precursor="true">MGRLNNKVCIVTGSTSGIGEACAKDMAAEGGKLVVSGRNEKEGARVVNEIKAMGGEAIFVRADVVSEDDIKNLIAKAVEAFGKLDVMVANSGIAILGDPHEVEVDDWDKVLNVNLKGVFLCDKYAVIQMLKQGNGGAIVNTGSIHSFVAKPGTTSYAAAKGGVAMLTRTVGTSYATRGIRANFVAPGYVDTPLLSALPPEVYQDLVKLHPIGRLAKPVEVAKAVTFLASDDASDITGTSLLVDGGYSAV</sequence>